<reference evidence="2" key="1">
    <citation type="submission" date="2019-08" db="EMBL/GenBank/DDBJ databases">
        <authorList>
            <person name="Kucharzyk K."/>
            <person name="Murdoch R.W."/>
            <person name="Higgins S."/>
            <person name="Loffler F."/>
        </authorList>
    </citation>
    <scope>NUCLEOTIDE SEQUENCE</scope>
</reference>
<feature type="transmembrane region" description="Helical" evidence="1">
    <location>
        <begin position="12"/>
        <end position="33"/>
    </location>
</feature>
<evidence type="ECO:0000256" key="1">
    <source>
        <dbReference type="SAM" id="Phobius"/>
    </source>
</evidence>
<proteinExistence type="predicted"/>
<gene>
    <name evidence="2" type="ORF">SDC9_160425</name>
</gene>
<keyword evidence="1" id="KW-0812">Transmembrane</keyword>
<keyword evidence="1" id="KW-0472">Membrane</keyword>
<accession>A0A645FFC6</accession>
<name>A0A645FFC6_9ZZZZ</name>
<keyword evidence="1" id="KW-1133">Transmembrane helix</keyword>
<sequence>MLGVIILPKLGVPSALIILYAVLGGMLSAHFIYKATETKNGTPEKPSKKETV</sequence>
<dbReference type="AlphaFoldDB" id="A0A645FFC6"/>
<dbReference type="EMBL" id="VSSQ01059560">
    <property type="protein sequence ID" value="MPN13105.1"/>
    <property type="molecule type" value="Genomic_DNA"/>
</dbReference>
<evidence type="ECO:0000313" key="2">
    <source>
        <dbReference type="EMBL" id="MPN13105.1"/>
    </source>
</evidence>
<organism evidence="2">
    <name type="scientific">bioreactor metagenome</name>
    <dbReference type="NCBI Taxonomy" id="1076179"/>
    <lineage>
        <taxon>unclassified sequences</taxon>
        <taxon>metagenomes</taxon>
        <taxon>ecological metagenomes</taxon>
    </lineage>
</organism>
<protein>
    <submittedName>
        <fullName evidence="2">Uncharacterized protein</fullName>
    </submittedName>
</protein>
<comment type="caution">
    <text evidence="2">The sequence shown here is derived from an EMBL/GenBank/DDBJ whole genome shotgun (WGS) entry which is preliminary data.</text>
</comment>